<evidence type="ECO:0008006" key="3">
    <source>
        <dbReference type="Google" id="ProtNLM"/>
    </source>
</evidence>
<name>A0ABT1HP45_STRSD</name>
<keyword evidence="2" id="KW-1185">Reference proteome</keyword>
<accession>A0ABT1HP45</accession>
<evidence type="ECO:0000313" key="2">
    <source>
        <dbReference type="Proteomes" id="UP001205311"/>
    </source>
</evidence>
<comment type="caution">
    <text evidence="1">The sequence shown here is derived from an EMBL/GenBank/DDBJ whole genome shotgun (WGS) entry which is preliminary data.</text>
</comment>
<dbReference type="Proteomes" id="UP001205311">
    <property type="component" value="Unassembled WGS sequence"/>
</dbReference>
<organism evidence="1 2">
    <name type="scientific">Streptoalloteichus tenebrarius (strain ATCC 17920 / DSM 40477 / JCM 4838 / CBS 697.72 / NBRC 16177 / NCIMB 11028 / NRRL B-12390 / A12253. 1 / ISP 5477)</name>
    <name type="common">Streptomyces tenebrarius</name>
    <dbReference type="NCBI Taxonomy" id="1933"/>
    <lineage>
        <taxon>Bacteria</taxon>
        <taxon>Bacillati</taxon>
        <taxon>Actinomycetota</taxon>
        <taxon>Actinomycetes</taxon>
        <taxon>Pseudonocardiales</taxon>
        <taxon>Pseudonocardiaceae</taxon>
        <taxon>Streptoalloteichus</taxon>
    </lineage>
</organism>
<evidence type="ECO:0000313" key="1">
    <source>
        <dbReference type="EMBL" id="MCP2257284.1"/>
    </source>
</evidence>
<dbReference type="SUPFAM" id="SSF69635">
    <property type="entry name" value="Type III secretory system chaperone-like"/>
    <property type="match status" value="1"/>
</dbReference>
<dbReference type="EMBL" id="JAMTCP010000003">
    <property type="protein sequence ID" value="MCP2257284.1"/>
    <property type="molecule type" value="Genomic_DNA"/>
</dbReference>
<dbReference type="Gene3D" id="3.30.1460.10">
    <property type="match status" value="1"/>
</dbReference>
<proteinExistence type="predicted"/>
<gene>
    <name evidence="1" type="ORF">LX15_000969</name>
</gene>
<reference evidence="1 2" key="1">
    <citation type="submission" date="2022-06" db="EMBL/GenBank/DDBJ databases">
        <title>Genomic Encyclopedia of Archaeal and Bacterial Type Strains, Phase II (KMG-II): from individual species to whole genera.</title>
        <authorList>
            <person name="Goeker M."/>
        </authorList>
    </citation>
    <scope>NUCLEOTIDE SEQUENCE [LARGE SCALE GENOMIC DNA]</scope>
    <source>
        <strain evidence="1 2">DSM 40477</strain>
    </source>
</reference>
<sequence length="141" mass="15353">MLINEAEGDTGMATWDDLVSFVREEYTVVGQTDGELRVLVEFDDERSQLVVLCREVLDRRHEWVQIASPCGLVAHVDLVGLLEEVGSATVAGGAAIMGDHVVIRHSLPLENLDLNEFVDPMSLVAGTADQLEEQFAGGDAF</sequence>
<protein>
    <recommendedName>
        <fullName evidence="3">YbjN domain-containing protein</fullName>
    </recommendedName>
</protein>